<dbReference type="FunFam" id="3.40.50.300:FF:000731">
    <property type="entry name" value="Fanconi anemia group J protein homolog"/>
    <property type="match status" value="1"/>
</dbReference>
<dbReference type="InterPro" id="IPR045028">
    <property type="entry name" value="DinG/Rad3-like"/>
</dbReference>
<evidence type="ECO:0000256" key="3">
    <source>
        <dbReference type="ARBA" id="ARBA00008792"/>
    </source>
</evidence>
<evidence type="ECO:0000256" key="8">
    <source>
        <dbReference type="ARBA" id="ARBA00022801"/>
    </source>
</evidence>
<dbReference type="GO" id="GO:0005524">
    <property type="term" value="F:ATP binding"/>
    <property type="evidence" value="ECO:0007669"/>
    <property type="project" value="UniProtKB-KW"/>
</dbReference>
<evidence type="ECO:0000256" key="4">
    <source>
        <dbReference type="ARBA" id="ARBA00022485"/>
    </source>
</evidence>
<comment type="catalytic activity">
    <reaction evidence="17">
        <text>ATP + H2O = ADP + phosphate + H(+)</text>
        <dbReference type="Rhea" id="RHEA:13065"/>
        <dbReference type="ChEBI" id="CHEBI:15377"/>
        <dbReference type="ChEBI" id="CHEBI:15378"/>
        <dbReference type="ChEBI" id="CHEBI:30616"/>
        <dbReference type="ChEBI" id="CHEBI:43474"/>
        <dbReference type="ChEBI" id="CHEBI:456216"/>
        <dbReference type="EC" id="5.6.2.3"/>
    </reaction>
</comment>
<reference evidence="21 23" key="2">
    <citation type="journal article" date="2013" name="Nature">
        <title>Insights into bilaterian evolution from three spiralian genomes.</title>
        <authorList>
            <person name="Simakov O."/>
            <person name="Marletaz F."/>
            <person name="Cho S.J."/>
            <person name="Edsinger-Gonzales E."/>
            <person name="Havlak P."/>
            <person name="Hellsten U."/>
            <person name="Kuo D.H."/>
            <person name="Larsson T."/>
            <person name="Lv J."/>
            <person name="Arendt D."/>
            <person name="Savage R."/>
            <person name="Osoegawa K."/>
            <person name="de Jong P."/>
            <person name="Grimwood J."/>
            <person name="Chapman J.A."/>
            <person name="Shapiro H."/>
            <person name="Aerts A."/>
            <person name="Otillar R.P."/>
            <person name="Terry A.Y."/>
            <person name="Boore J.L."/>
            <person name="Grigoriev I.V."/>
            <person name="Lindberg D.R."/>
            <person name="Seaver E.C."/>
            <person name="Weisblat D.A."/>
            <person name="Putnam N.H."/>
            <person name="Rokhsar D.S."/>
        </authorList>
    </citation>
    <scope>NUCLEOTIDE SEQUENCE</scope>
    <source>
        <strain evidence="21 23">I ESC-2004</strain>
    </source>
</reference>
<dbReference type="EnsemblMetazoa" id="CapteT219962">
    <property type="protein sequence ID" value="CapteP219962"/>
    <property type="gene ID" value="CapteG219962"/>
</dbReference>
<keyword evidence="12" id="KW-0411">Iron-sulfur</keyword>
<dbReference type="EC" id="5.6.2.3" evidence="16"/>
<proteinExistence type="inferred from homology"/>
<evidence type="ECO:0000313" key="22">
    <source>
        <dbReference type="EnsemblMetazoa" id="CapteP219962"/>
    </source>
</evidence>
<dbReference type="OMA" id="FSNDNAR"/>
<dbReference type="PANTHER" id="PTHR11472:SF47">
    <property type="entry name" value="FANCONI ANEMIA GROUP J PROTEIN"/>
    <property type="match status" value="1"/>
</dbReference>
<keyword evidence="4" id="KW-0004">4Fe-4S</keyword>
<dbReference type="Gene3D" id="3.40.50.300">
    <property type="entry name" value="P-loop containing nucleotide triphosphate hydrolases"/>
    <property type="match status" value="3"/>
</dbReference>
<dbReference type="GO" id="GO:0006289">
    <property type="term" value="P:nucleotide-excision repair"/>
    <property type="evidence" value="ECO:0007669"/>
    <property type="project" value="TreeGrafter"/>
</dbReference>
<dbReference type="GO" id="GO:0043139">
    <property type="term" value="F:5'-3' DNA helicase activity"/>
    <property type="evidence" value="ECO:0007669"/>
    <property type="project" value="UniProtKB-EC"/>
</dbReference>
<evidence type="ECO:0000256" key="7">
    <source>
        <dbReference type="ARBA" id="ARBA00022763"/>
    </source>
</evidence>
<evidence type="ECO:0000256" key="6">
    <source>
        <dbReference type="ARBA" id="ARBA00022741"/>
    </source>
</evidence>
<evidence type="ECO:0000313" key="23">
    <source>
        <dbReference type="Proteomes" id="UP000014760"/>
    </source>
</evidence>
<evidence type="ECO:0000256" key="11">
    <source>
        <dbReference type="ARBA" id="ARBA00023004"/>
    </source>
</evidence>
<dbReference type="EMBL" id="KB312595">
    <property type="protein sequence ID" value="ELT86966.1"/>
    <property type="molecule type" value="Genomic_DNA"/>
</dbReference>
<dbReference type="OrthoDB" id="19182at2759"/>
<dbReference type="InterPro" id="IPR014013">
    <property type="entry name" value="Helic_SF1/SF2_ATP-bd_DinG/Rad3"/>
</dbReference>
<evidence type="ECO:0000256" key="10">
    <source>
        <dbReference type="ARBA" id="ARBA00022840"/>
    </source>
</evidence>
<dbReference type="GO" id="GO:0005634">
    <property type="term" value="C:nucleus"/>
    <property type="evidence" value="ECO:0007669"/>
    <property type="project" value="UniProtKB-SubCell"/>
</dbReference>
<dbReference type="GO" id="GO:0051539">
    <property type="term" value="F:4 iron, 4 sulfur cluster binding"/>
    <property type="evidence" value="ECO:0007669"/>
    <property type="project" value="UniProtKB-KW"/>
</dbReference>
<dbReference type="NCBIfam" id="TIGR00604">
    <property type="entry name" value="rad3"/>
    <property type="match status" value="1"/>
</dbReference>
<dbReference type="InterPro" id="IPR006555">
    <property type="entry name" value="ATP-dep_Helicase_C"/>
</dbReference>
<evidence type="ECO:0000256" key="12">
    <source>
        <dbReference type="ARBA" id="ARBA00023014"/>
    </source>
</evidence>
<evidence type="ECO:0000256" key="5">
    <source>
        <dbReference type="ARBA" id="ARBA00022723"/>
    </source>
</evidence>
<sequence>MGQTLSMEIPEGNSFSIGGIKVQFPGKPYPSQLAMMNKGLVVLVIIKLAIPAFALGSCDKAQCNCGIETKPKKKVPKIWFGTRTHKQIGQIARELGKTDYKHTRMSILSSREHTCIHPQISSSSYKNDECKALREGPGCRFHEQVKRAVSQKSIASQGLQQAWQLEEFVTFCLRNKMDISLKGEIVILDEGHNIEDACREAASYTVQEKQLTEGVQDLQHLIEEKFKPGEHGVMMKLLQGFVDLIGKNQDALEDGDQSKVWGGMEMIAQIESVGIGAHNVELYQRCLNEITEEESDPKKREEQKFLKAKSQTLNALEGLLMVIKFALADNHKHADDYRCCVSVMTAFNTHQIMPSRLAITKTTMYIRQATSPRNGWLSRRKGNRMQQETVCFLNFWCLNPAVAFGSMGLDARSVILTSGTLSPMTSFQSELGASFPIQLEANHVISPSQVWVGTISHGPKGGSLLGSYQNSETLRYQDEIGELILHVCQIVPDGVLCFLPSYKSLQKLADRWKNTGLWAQFMNHKQVFSESRASDKENFDEIMKNFYDAIHDEDQEVNGGLFFAVCRGKVSEGMDFSDRNARAVIAIGIPFPNYKDAQVELKQKYNNMFGQKRGLLSGRDWYEIQAYRALNQALGRCIRHSVLNSQRSPTQPFRPSSSASEEKKPEEFPPLKPSYKVTGSVRAVIEAIKKIAADVTEPTLVLSEEKQLDGSIHKKSYVIKPGVRTVTHPVKAEHDSEDLFSDTQCSLASPMTSTQVAGKATPLLDPLRLQREPQVEHNRLSETSEGVAPVRKPLFKPKIQTEEVRKEEGCAEDPVEEAADDFACLKTYRTKRRNSSFKNSMFSKRSRAKAVEFIDDSDDESDVMQLACPKCGIELASSKGCNFKVLENHYNYKYIVHFFADAVKESFEPFFWKNIKSSNHTFSSISLDAKHFDDRLSVLKSSHSGLLGLHDNSDLIRFLIGFEMNSQWQEGVLVQFMACAQCVINDPSSASILAALVVMTTDDQKRLRKSQVWLLPECLKT</sequence>
<dbReference type="GO" id="GO:0016818">
    <property type="term" value="F:hydrolase activity, acting on acid anhydrides, in phosphorus-containing anhydrides"/>
    <property type="evidence" value="ECO:0007669"/>
    <property type="project" value="InterPro"/>
</dbReference>
<evidence type="ECO:0000256" key="14">
    <source>
        <dbReference type="ARBA" id="ARBA00023235"/>
    </source>
</evidence>
<evidence type="ECO:0000313" key="21">
    <source>
        <dbReference type="EMBL" id="ELT86966.1"/>
    </source>
</evidence>
<evidence type="ECO:0000256" key="18">
    <source>
        <dbReference type="ARBA" id="ARBA00082714"/>
    </source>
</evidence>
<keyword evidence="11" id="KW-0408">Iron</keyword>
<evidence type="ECO:0000259" key="20">
    <source>
        <dbReference type="PROSITE" id="PS51193"/>
    </source>
</evidence>
<dbReference type="InterPro" id="IPR027417">
    <property type="entry name" value="P-loop_NTPase"/>
</dbReference>
<keyword evidence="15" id="KW-0539">Nucleus</keyword>
<dbReference type="HOGENOM" id="CLU_295991_0_0_1"/>
<evidence type="ECO:0000256" key="17">
    <source>
        <dbReference type="ARBA" id="ARBA00048954"/>
    </source>
</evidence>
<name>R7T347_CAPTE</name>
<dbReference type="EMBL" id="AMQN01016165">
    <property type="status" value="NOT_ANNOTATED_CDS"/>
    <property type="molecule type" value="Genomic_DNA"/>
</dbReference>
<keyword evidence="13" id="KW-0234">DNA repair</keyword>
<evidence type="ECO:0000256" key="15">
    <source>
        <dbReference type="ARBA" id="ARBA00023242"/>
    </source>
</evidence>
<reference evidence="23" key="1">
    <citation type="submission" date="2012-12" db="EMBL/GenBank/DDBJ databases">
        <authorList>
            <person name="Hellsten U."/>
            <person name="Grimwood J."/>
            <person name="Chapman J.A."/>
            <person name="Shapiro H."/>
            <person name="Aerts A."/>
            <person name="Otillar R.P."/>
            <person name="Terry A.Y."/>
            <person name="Boore J.L."/>
            <person name="Simakov O."/>
            <person name="Marletaz F."/>
            <person name="Cho S.-J."/>
            <person name="Edsinger-Gonzales E."/>
            <person name="Havlak P."/>
            <person name="Kuo D.-H."/>
            <person name="Larsson T."/>
            <person name="Lv J."/>
            <person name="Arendt D."/>
            <person name="Savage R."/>
            <person name="Osoegawa K."/>
            <person name="de Jong P."/>
            <person name="Lindberg D.R."/>
            <person name="Seaver E.C."/>
            <person name="Weisblat D.A."/>
            <person name="Putnam N.H."/>
            <person name="Grigoriev I.V."/>
            <person name="Rokhsar D.S."/>
        </authorList>
    </citation>
    <scope>NUCLEOTIDE SEQUENCE</scope>
    <source>
        <strain evidence="23">I ESC-2004</strain>
    </source>
</reference>
<feature type="compositionally biased region" description="Polar residues" evidence="19">
    <location>
        <begin position="645"/>
        <end position="654"/>
    </location>
</feature>
<evidence type="ECO:0000256" key="1">
    <source>
        <dbReference type="ARBA" id="ARBA00001966"/>
    </source>
</evidence>
<feature type="domain" description="Helicase ATP-binding" evidence="20">
    <location>
        <begin position="18"/>
        <end position="241"/>
    </location>
</feature>
<reference evidence="22" key="3">
    <citation type="submission" date="2015-06" db="UniProtKB">
        <authorList>
            <consortium name="EnsemblMetazoa"/>
        </authorList>
    </citation>
    <scope>IDENTIFICATION</scope>
</reference>
<dbReference type="PROSITE" id="PS51193">
    <property type="entry name" value="HELICASE_ATP_BIND_2"/>
    <property type="match status" value="1"/>
</dbReference>
<feature type="region of interest" description="Disordered" evidence="19">
    <location>
        <begin position="645"/>
        <end position="672"/>
    </location>
</feature>
<keyword evidence="7" id="KW-0227">DNA damage</keyword>
<dbReference type="GO" id="GO:0003677">
    <property type="term" value="F:DNA binding"/>
    <property type="evidence" value="ECO:0007669"/>
    <property type="project" value="InterPro"/>
</dbReference>
<dbReference type="InterPro" id="IPR013020">
    <property type="entry name" value="Rad3/Chl1-like"/>
</dbReference>
<dbReference type="Pfam" id="PF13307">
    <property type="entry name" value="Helicase_C_2"/>
    <property type="match status" value="1"/>
</dbReference>
<evidence type="ECO:0000256" key="2">
    <source>
        <dbReference type="ARBA" id="ARBA00004123"/>
    </source>
</evidence>
<gene>
    <name evidence="21" type="ORF">CAPTEDRAFT_219962</name>
</gene>
<dbReference type="InterPro" id="IPR006554">
    <property type="entry name" value="Helicase-like_DEXD_c2"/>
</dbReference>
<keyword evidence="8" id="KW-0378">Hydrolase</keyword>
<keyword evidence="23" id="KW-1185">Reference proteome</keyword>
<dbReference type="PANTHER" id="PTHR11472">
    <property type="entry name" value="DNA REPAIR DEAD HELICASE RAD3/XP-D SUBFAMILY MEMBER"/>
    <property type="match status" value="1"/>
</dbReference>
<dbReference type="SMART" id="SM00488">
    <property type="entry name" value="DEXDc2"/>
    <property type="match status" value="1"/>
</dbReference>
<organism evidence="21">
    <name type="scientific">Capitella teleta</name>
    <name type="common">Polychaete worm</name>
    <dbReference type="NCBI Taxonomy" id="283909"/>
    <lineage>
        <taxon>Eukaryota</taxon>
        <taxon>Metazoa</taxon>
        <taxon>Spiralia</taxon>
        <taxon>Lophotrochozoa</taxon>
        <taxon>Annelida</taxon>
        <taxon>Polychaeta</taxon>
        <taxon>Sedentaria</taxon>
        <taxon>Scolecida</taxon>
        <taxon>Capitellidae</taxon>
        <taxon>Capitella</taxon>
    </lineage>
</organism>
<keyword evidence="9" id="KW-0347">Helicase</keyword>
<evidence type="ECO:0000256" key="13">
    <source>
        <dbReference type="ARBA" id="ARBA00023204"/>
    </source>
</evidence>
<accession>R7T347</accession>
<dbReference type="AlphaFoldDB" id="R7T347"/>
<keyword evidence="5" id="KW-0479">Metal-binding</keyword>
<dbReference type="Proteomes" id="UP000014760">
    <property type="component" value="Unassembled WGS sequence"/>
</dbReference>
<evidence type="ECO:0000256" key="16">
    <source>
        <dbReference type="ARBA" id="ARBA00044969"/>
    </source>
</evidence>
<keyword evidence="6" id="KW-0547">Nucleotide-binding</keyword>
<feature type="compositionally biased region" description="Basic and acidic residues" evidence="19">
    <location>
        <begin position="660"/>
        <end position="669"/>
    </location>
</feature>
<evidence type="ECO:0000256" key="19">
    <source>
        <dbReference type="SAM" id="MobiDB-lite"/>
    </source>
</evidence>
<dbReference type="GO" id="GO:1990918">
    <property type="term" value="P:double-strand break repair involved in meiotic recombination"/>
    <property type="evidence" value="ECO:0007669"/>
    <property type="project" value="TreeGrafter"/>
</dbReference>
<keyword evidence="14" id="KW-0413">Isomerase</keyword>
<comment type="cofactor">
    <cofactor evidence="1">
        <name>[4Fe-4S] cluster</name>
        <dbReference type="ChEBI" id="CHEBI:49883"/>
    </cofactor>
</comment>
<comment type="similarity">
    <text evidence="3">Belongs to the DEAD box helicase family. DEAH subfamily.</text>
</comment>
<keyword evidence="10" id="KW-0067">ATP-binding</keyword>
<dbReference type="SMART" id="SM00491">
    <property type="entry name" value="HELICc2"/>
    <property type="match status" value="1"/>
</dbReference>
<dbReference type="STRING" id="283909.R7T347"/>
<evidence type="ECO:0000256" key="9">
    <source>
        <dbReference type="ARBA" id="ARBA00022806"/>
    </source>
</evidence>
<dbReference type="GO" id="GO:0046872">
    <property type="term" value="F:metal ion binding"/>
    <property type="evidence" value="ECO:0007669"/>
    <property type="project" value="UniProtKB-KW"/>
</dbReference>
<dbReference type="Pfam" id="PF06733">
    <property type="entry name" value="DEAD_2"/>
    <property type="match status" value="1"/>
</dbReference>
<dbReference type="CDD" id="cd18788">
    <property type="entry name" value="SF2_C_XPD"/>
    <property type="match status" value="1"/>
</dbReference>
<protein>
    <recommendedName>
        <fullName evidence="16">DNA 5'-3' helicase</fullName>
        <ecNumber evidence="16">5.6.2.3</ecNumber>
    </recommendedName>
    <alternativeName>
        <fullName evidence="18">DNA 5'-3' helicase FANCJ</fullName>
    </alternativeName>
</protein>
<comment type="subcellular location">
    <subcellularLocation>
        <location evidence="2">Nucleus</location>
    </subcellularLocation>
</comment>
<dbReference type="InterPro" id="IPR010614">
    <property type="entry name" value="RAD3-like_helicase_DEAD"/>
</dbReference>